<evidence type="ECO:0000256" key="2">
    <source>
        <dbReference type="ARBA" id="ARBA00022801"/>
    </source>
</evidence>
<feature type="domain" description="Glucosamine/galactosamine-6-phosphate isomerase" evidence="5">
    <location>
        <begin position="12"/>
        <end position="227"/>
    </location>
</feature>
<dbReference type="GO" id="GO:0042802">
    <property type="term" value="F:identical protein binding"/>
    <property type="evidence" value="ECO:0007669"/>
    <property type="project" value="TreeGrafter"/>
</dbReference>
<organism evidence="6 7">
    <name type="scientific">Staphylococcus shinii</name>
    <dbReference type="NCBI Taxonomy" id="2912228"/>
    <lineage>
        <taxon>Bacteria</taxon>
        <taxon>Bacillati</taxon>
        <taxon>Bacillota</taxon>
        <taxon>Bacilli</taxon>
        <taxon>Bacillales</taxon>
        <taxon>Staphylococcaceae</taxon>
        <taxon>Staphylococcus</taxon>
    </lineage>
</organism>
<comment type="caution">
    <text evidence="4">Lacks conserved residue(s) required for the propagation of feature annotation.</text>
</comment>
<evidence type="ECO:0000313" key="7">
    <source>
        <dbReference type="Proteomes" id="UP000286317"/>
    </source>
</evidence>
<dbReference type="PANTHER" id="PTHR11280">
    <property type="entry name" value="GLUCOSAMINE-6-PHOSPHATE ISOMERASE"/>
    <property type="match status" value="1"/>
</dbReference>
<comment type="pathway">
    <text evidence="4">Amino-sugar metabolism; N-acetylneuraminate degradation; D-fructose 6-phosphate from N-acetylneuraminate: step 5/5.</text>
</comment>
<dbReference type="InterPro" id="IPR037171">
    <property type="entry name" value="NagB/RpiA_transferase-like"/>
</dbReference>
<proteinExistence type="inferred from homology"/>
<dbReference type="SUPFAM" id="SSF100950">
    <property type="entry name" value="NagB/RpiA/CoA transferase-like"/>
    <property type="match status" value="1"/>
</dbReference>
<dbReference type="GO" id="GO:0005737">
    <property type="term" value="C:cytoplasm"/>
    <property type="evidence" value="ECO:0007669"/>
    <property type="project" value="TreeGrafter"/>
</dbReference>
<dbReference type="GO" id="GO:0004342">
    <property type="term" value="F:glucosamine-6-phosphate deaminase activity"/>
    <property type="evidence" value="ECO:0007669"/>
    <property type="project" value="UniProtKB-UniRule"/>
</dbReference>
<accession>A0A418IIL4</accession>
<evidence type="ECO:0000313" key="6">
    <source>
        <dbReference type="EMBL" id="RIN02730.1"/>
    </source>
</evidence>
<feature type="active site" description="For ring-opening step" evidence="4">
    <location>
        <position position="137"/>
    </location>
</feature>
<dbReference type="UniPathway" id="UPA00629">
    <property type="reaction ID" value="UER00684"/>
</dbReference>
<dbReference type="OrthoDB" id="9791139at2"/>
<dbReference type="InterPro" id="IPR006148">
    <property type="entry name" value="Glc/Gal-6P_isomerase"/>
</dbReference>
<dbReference type="RefSeq" id="WP_101050243.1">
    <property type="nucleotide sequence ID" value="NZ_CP188208.1"/>
</dbReference>
<feature type="active site" description="For ring-opening step" evidence="4">
    <location>
        <position position="144"/>
    </location>
</feature>
<reference evidence="6 7" key="1">
    <citation type="journal article" date="2016" name="Front. Microbiol.">
        <title>Comprehensive Phylogenetic Analysis of Bovine Non-aureus Staphylococci Species Based on Whole-Genome Sequencing.</title>
        <authorList>
            <person name="Naushad S."/>
            <person name="Barkema H.W."/>
            <person name="Luby C."/>
            <person name="Condas L.A."/>
            <person name="Nobrega D.B."/>
            <person name="Carson D.A."/>
            <person name="De Buck J."/>
        </authorList>
    </citation>
    <scope>NUCLEOTIDE SEQUENCE [LARGE SCALE GENOMIC DNA]</scope>
    <source>
        <strain evidence="6 7">SNUC 4554</strain>
    </source>
</reference>
<sequence>MNLINLKNQTIASQYVATELLKQVKSKPNTVLGLATGNTMIDVYKCLSELLNINQIDLSRVATFNLDEYVGLAPNHKQSYHVYMNEHLFKHNDSWQKDNIHLPMGNAKDVVHESKVYEQLLCDIGPADIQILGIGENGHIGFNEPYTSFDSVTSVVDLTPSTIKANSKHFEKIEDVPKQAISLGLTSIMRAKRIILLALGRHKRDAIKQLLKDDISESLPASILRQHANVEVIVDDEIFQTIKSTKLIP</sequence>
<feature type="active site" description="Proton acceptor; for enolization step" evidence="4">
    <location>
        <position position="67"/>
    </location>
</feature>
<dbReference type="FunFam" id="3.40.50.1360:FF:000003">
    <property type="entry name" value="Glucosamine-6-phosphate deaminase"/>
    <property type="match status" value="1"/>
</dbReference>
<comment type="caution">
    <text evidence="6">The sequence shown here is derived from an EMBL/GenBank/DDBJ whole genome shotgun (WGS) entry which is preliminary data.</text>
</comment>
<dbReference type="EMBL" id="QXUF01000007">
    <property type="protein sequence ID" value="RIN02730.1"/>
    <property type="molecule type" value="Genomic_DNA"/>
</dbReference>
<dbReference type="Gene3D" id="3.40.50.1360">
    <property type="match status" value="1"/>
</dbReference>
<dbReference type="InterPro" id="IPR004547">
    <property type="entry name" value="Glucosamine6P_isomerase"/>
</dbReference>
<keyword evidence="3 4" id="KW-0119">Carbohydrate metabolism</keyword>
<evidence type="ECO:0000259" key="5">
    <source>
        <dbReference type="Pfam" id="PF01182"/>
    </source>
</evidence>
<comment type="similarity">
    <text evidence="4">Belongs to the glucosamine/galactosamine-6-phosphate isomerase family. NagB subfamily.</text>
</comment>
<comment type="catalytic activity">
    <reaction evidence="1 4">
        <text>alpha-D-glucosamine 6-phosphate + H2O = beta-D-fructose 6-phosphate + NH4(+)</text>
        <dbReference type="Rhea" id="RHEA:12172"/>
        <dbReference type="ChEBI" id="CHEBI:15377"/>
        <dbReference type="ChEBI" id="CHEBI:28938"/>
        <dbReference type="ChEBI" id="CHEBI:57634"/>
        <dbReference type="ChEBI" id="CHEBI:75989"/>
        <dbReference type="EC" id="3.5.99.6"/>
    </reaction>
</comment>
<dbReference type="EC" id="3.5.99.6" evidence="4"/>
<dbReference type="AlphaFoldDB" id="A0A418IIL4"/>
<dbReference type="GO" id="GO:0005975">
    <property type="term" value="P:carbohydrate metabolic process"/>
    <property type="evidence" value="ECO:0007669"/>
    <property type="project" value="InterPro"/>
</dbReference>
<feature type="active site" description="Proton acceptor; for ring-opening step" evidence="4">
    <location>
        <position position="139"/>
    </location>
</feature>
<protein>
    <recommendedName>
        <fullName evidence="4">Glucosamine-6-phosphate deaminase</fullName>
        <ecNumber evidence="4">3.5.99.6</ecNumber>
    </recommendedName>
    <alternativeName>
        <fullName evidence="4">GlcN6P deaminase</fullName>
        <shortName evidence="4">GNPDA</shortName>
    </alternativeName>
    <alternativeName>
        <fullName evidence="4">Glucosamine-6-phosphate isomerase</fullName>
    </alternativeName>
</protein>
<dbReference type="NCBIfam" id="TIGR00502">
    <property type="entry name" value="nagB"/>
    <property type="match status" value="1"/>
</dbReference>
<keyword evidence="2 4" id="KW-0378">Hydrolase</keyword>
<dbReference type="GO" id="GO:0019262">
    <property type="term" value="P:N-acetylneuraminate catabolic process"/>
    <property type="evidence" value="ECO:0007669"/>
    <property type="project" value="UniProtKB-UniRule"/>
</dbReference>
<evidence type="ECO:0000256" key="4">
    <source>
        <dbReference type="HAMAP-Rule" id="MF_01241"/>
    </source>
</evidence>
<evidence type="ECO:0000256" key="3">
    <source>
        <dbReference type="ARBA" id="ARBA00023277"/>
    </source>
</evidence>
<name>A0A418IIL4_9STAP</name>
<dbReference type="Pfam" id="PF01182">
    <property type="entry name" value="Glucosamine_iso"/>
    <property type="match status" value="1"/>
</dbReference>
<keyword evidence="7" id="KW-1185">Reference proteome</keyword>
<evidence type="ECO:0000256" key="1">
    <source>
        <dbReference type="ARBA" id="ARBA00000644"/>
    </source>
</evidence>
<comment type="function">
    <text evidence="4">Catalyzes the reversible isomerization-deamination of glucosamine 6-phosphate (GlcN6P) to form fructose 6-phosphate (Fru6P) and ammonium ion.</text>
</comment>
<dbReference type="PANTHER" id="PTHR11280:SF5">
    <property type="entry name" value="GLUCOSAMINE-6-PHOSPHATE ISOMERASE"/>
    <property type="match status" value="1"/>
</dbReference>
<dbReference type="GO" id="GO:0006046">
    <property type="term" value="P:N-acetylglucosamine catabolic process"/>
    <property type="evidence" value="ECO:0007669"/>
    <property type="project" value="UniProtKB-UniRule"/>
</dbReference>
<gene>
    <name evidence="4 6" type="primary">nagB</name>
    <name evidence="6" type="ORF">BU112_01760</name>
</gene>
<dbReference type="Proteomes" id="UP000286317">
    <property type="component" value="Unassembled WGS sequence"/>
</dbReference>
<dbReference type="GO" id="GO:0006043">
    <property type="term" value="P:glucosamine catabolic process"/>
    <property type="evidence" value="ECO:0007669"/>
    <property type="project" value="TreeGrafter"/>
</dbReference>
<dbReference type="CDD" id="cd01399">
    <property type="entry name" value="GlcN6P_deaminase"/>
    <property type="match status" value="1"/>
</dbReference>
<dbReference type="HAMAP" id="MF_01241">
    <property type="entry name" value="GlcN6P_deamin"/>
    <property type="match status" value="1"/>
</dbReference>